<dbReference type="Gene3D" id="1.40.20.10">
    <property type="entry name" value="CHAD domain"/>
    <property type="match status" value="1"/>
</dbReference>
<dbReference type="InterPro" id="IPR038186">
    <property type="entry name" value="CHAD_dom_sf"/>
</dbReference>
<dbReference type="PANTHER" id="PTHR39339">
    <property type="entry name" value="SLR1444 PROTEIN"/>
    <property type="match status" value="1"/>
</dbReference>
<dbReference type="Pfam" id="PF05235">
    <property type="entry name" value="CHAD"/>
    <property type="match status" value="1"/>
</dbReference>
<dbReference type="KEGG" id="mmob:F6R98_21150"/>
<organism evidence="2 3">
    <name type="scientific">Candidatus Methylospira mobilis</name>
    <dbReference type="NCBI Taxonomy" id="1808979"/>
    <lineage>
        <taxon>Bacteria</taxon>
        <taxon>Pseudomonadati</taxon>
        <taxon>Pseudomonadota</taxon>
        <taxon>Gammaproteobacteria</taxon>
        <taxon>Methylococcales</taxon>
        <taxon>Methylococcaceae</taxon>
        <taxon>Candidatus Methylospira</taxon>
    </lineage>
</organism>
<dbReference type="SMART" id="SM00880">
    <property type="entry name" value="CHAD"/>
    <property type="match status" value="1"/>
</dbReference>
<accession>A0A5Q0BMJ5</accession>
<dbReference type="OrthoDB" id="9810154at2"/>
<feature type="domain" description="CHAD" evidence="1">
    <location>
        <begin position="159"/>
        <end position="447"/>
    </location>
</feature>
<protein>
    <submittedName>
        <fullName evidence="2">CHAD domain-containing protein</fullName>
    </submittedName>
</protein>
<evidence type="ECO:0000259" key="1">
    <source>
        <dbReference type="PROSITE" id="PS51708"/>
    </source>
</evidence>
<gene>
    <name evidence="2" type="ORF">F6R98_21150</name>
</gene>
<dbReference type="PANTHER" id="PTHR39339:SF1">
    <property type="entry name" value="CHAD DOMAIN-CONTAINING PROTEIN"/>
    <property type="match status" value="1"/>
</dbReference>
<sequence>MPAQVSIAVLFGHTFTVLDPGATARCASSPRLRHYVAGSAYLSGVFTLMKNYDISAKNSAMSQEATPRGNGGSLVAVKKLLTIMERLTGENPVPENELQALKAEINRLKNEQGKSCTNNKQDRNLSSEAGLLETQRGDALPANGNAQPVKAPEILLHPEMPLAEAIRAILRGGLVHFLRNAVCLAQGDHPEAVHQARVALRRLRSAFTLFSGVLDESALPLREELRWAAGTLGDARNLDVFLDEIAGPVIAALPDHCGLQALAAEVAGRRDRAYVSAGEALRSPRLIALCVNLAAWIEGESRLSEATLLPVKTFAAAILTRRRRKAGKAGRHFRRLEPKARHALRIDLKKLRYASEFFRSLWPGKAAREAALVVSSLQDELGHINDVAVARLLLAGLSAEAPFKNRNNDLTEHAFAAGLIIGWHEREAAERLAAAGKTWKAFLKTSHYWRE</sequence>
<evidence type="ECO:0000313" key="3">
    <source>
        <dbReference type="Proteomes" id="UP000325755"/>
    </source>
</evidence>
<name>A0A5Q0BMJ5_9GAMM</name>
<dbReference type="InterPro" id="IPR007899">
    <property type="entry name" value="CHAD_dom"/>
</dbReference>
<dbReference type="InParanoid" id="A0A5Q0BMJ5"/>
<evidence type="ECO:0000313" key="2">
    <source>
        <dbReference type="EMBL" id="QFY44829.1"/>
    </source>
</evidence>
<dbReference type="Proteomes" id="UP000325755">
    <property type="component" value="Chromosome"/>
</dbReference>
<reference evidence="2 3" key="1">
    <citation type="submission" date="2019-09" db="EMBL/GenBank/DDBJ databases">
        <title>Ecophysiology of the spiral-shaped methanotroph Methylospira mobilis as revealed by the complete genome sequence.</title>
        <authorList>
            <person name="Oshkin I.Y."/>
            <person name="Dedysh S.N."/>
            <person name="Miroshnikov K."/>
            <person name="Danilova O.V."/>
            <person name="Hakobyan A."/>
            <person name="Liesack W."/>
        </authorList>
    </citation>
    <scope>NUCLEOTIDE SEQUENCE [LARGE SCALE GENOMIC DNA]</scope>
    <source>
        <strain evidence="2 3">Shm1</strain>
    </source>
</reference>
<keyword evidence="3" id="KW-1185">Reference proteome</keyword>
<proteinExistence type="predicted"/>
<dbReference type="AlphaFoldDB" id="A0A5Q0BMJ5"/>
<dbReference type="PROSITE" id="PS51708">
    <property type="entry name" value="CHAD"/>
    <property type="match status" value="1"/>
</dbReference>
<dbReference type="EMBL" id="CP044205">
    <property type="protein sequence ID" value="QFY44829.1"/>
    <property type="molecule type" value="Genomic_DNA"/>
</dbReference>